<name>A0A3A4KBR2_9NOCA</name>
<keyword evidence="2" id="KW-1185">Reference proteome</keyword>
<dbReference type="AlphaFoldDB" id="A0A3A4KBR2"/>
<dbReference type="Proteomes" id="UP000266677">
    <property type="component" value="Unassembled WGS sequence"/>
</dbReference>
<protein>
    <submittedName>
        <fullName evidence="1">Uncharacterized protein</fullName>
    </submittedName>
</protein>
<proteinExistence type="predicted"/>
<gene>
    <name evidence="1" type="ORF">D5S18_22635</name>
</gene>
<dbReference type="EMBL" id="QZFU01000028">
    <property type="protein sequence ID" value="RJO72563.1"/>
    <property type="molecule type" value="Genomic_DNA"/>
</dbReference>
<organism evidence="1 2">
    <name type="scientific">Nocardia panacis</name>
    <dbReference type="NCBI Taxonomy" id="2340916"/>
    <lineage>
        <taxon>Bacteria</taxon>
        <taxon>Bacillati</taxon>
        <taxon>Actinomycetota</taxon>
        <taxon>Actinomycetes</taxon>
        <taxon>Mycobacteriales</taxon>
        <taxon>Nocardiaceae</taxon>
        <taxon>Nocardia</taxon>
    </lineage>
</organism>
<sequence>MRNIADKRWSMMPTPEDPRVCLAAADADELARLLRFIDRWLVDAGPIVERSLVKSSNTLDYMVDDLRADLAWFVCQLEGGDPGERL</sequence>
<evidence type="ECO:0000313" key="2">
    <source>
        <dbReference type="Proteomes" id="UP000266677"/>
    </source>
</evidence>
<accession>A0A3A4KBR2</accession>
<reference evidence="1 2" key="1">
    <citation type="submission" date="2018-09" db="EMBL/GenBank/DDBJ databases">
        <title>YIM PH21274 draft genome.</title>
        <authorList>
            <person name="Miao C."/>
        </authorList>
    </citation>
    <scope>NUCLEOTIDE SEQUENCE [LARGE SCALE GENOMIC DNA]</scope>
    <source>
        <strain evidence="1 2">YIM PH 21724</strain>
    </source>
</reference>
<comment type="caution">
    <text evidence="1">The sequence shown here is derived from an EMBL/GenBank/DDBJ whole genome shotgun (WGS) entry which is preliminary data.</text>
</comment>
<evidence type="ECO:0000313" key="1">
    <source>
        <dbReference type="EMBL" id="RJO72563.1"/>
    </source>
</evidence>